<dbReference type="InterPro" id="IPR052913">
    <property type="entry name" value="Glycopeptide_resist_protein"/>
</dbReference>
<reference evidence="3 4" key="1">
    <citation type="submission" date="2017-11" db="EMBL/GenBank/DDBJ databases">
        <title>Genome-resolved metagenomics identifies genetic mobility, metabolic interactions, and unexpected diversity in perchlorate-reducing communities.</title>
        <authorList>
            <person name="Barnum T.P."/>
            <person name="Figueroa I.A."/>
            <person name="Carlstrom C.I."/>
            <person name="Lucas L.N."/>
            <person name="Engelbrektson A.L."/>
            <person name="Coates J.D."/>
        </authorList>
    </citation>
    <scope>NUCLEOTIDE SEQUENCE [LARGE SCALE GENOMIC DNA]</scope>
    <source>
        <strain evidence="3">BM706</strain>
    </source>
</reference>
<dbReference type="InterPro" id="IPR011098">
    <property type="entry name" value="G5_dom"/>
</dbReference>
<dbReference type="SMART" id="SM01208">
    <property type="entry name" value="G5"/>
    <property type="match status" value="1"/>
</dbReference>
<dbReference type="Proteomes" id="UP000234857">
    <property type="component" value="Unassembled WGS sequence"/>
</dbReference>
<dbReference type="Gene3D" id="2.20.230.10">
    <property type="entry name" value="Resuscitation-promoting factor rpfb"/>
    <property type="match status" value="1"/>
</dbReference>
<name>A0A2N5ZIZ2_MUIH1</name>
<feature type="domain" description="G5" evidence="2">
    <location>
        <begin position="352"/>
        <end position="428"/>
    </location>
</feature>
<keyword evidence="1" id="KW-0732">Signal</keyword>
<evidence type="ECO:0000313" key="3">
    <source>
        <dbReference type="EMBL" id="PLX18667.1"/>
    </source>
</evidence>
<proteinExistence type="predicted"/>
<dbReference type="PANTHER" id="PTHR35788">
    <property type="entry name" value="EXPORTED PROTEIN-RELATED"/>
    <property type="match status" value="1"/>
</dbReference>
<gene>
    <name evidence="3" type="ORF">C0601_04170</name>
</gene>
<accession>A0A2N5ZIZ2</accession>
<dbReference type="PANTHER" id="PTHR35788:SF1">
    <property type="entry name" value="EXPORTED PROTEIN"/>
    <property type="match status" value="1"/>
</dbReference>
<dbReference type="Pfam" id="PF04294">
    <property type="entry name" value="VanW"/>
    <property type="match status" value="1"/>
</dbReference>
<evidence type="ECO:0000256" key="1">
    <source>
        <dbReference type="ARBA" id="ARBA00022729"/>
    </source>
</evidence>
<evidence type="ECO:0000313" key="4">
    <source>
        <dbReference type="Proteomes" id="UP000234857"/>
    </source>
</evidence>
<dbReference type="PROSITE" id="PS51109">
    <property type="entry name" value="G5"/>
    <property type="match status" value="1"/>
</dbReference>
<dbReference type="AlphaFoldDB" id="A0A2N5ZIZ2"/>
<dbReference type="EMBL" id="PKTG01000055">
    <property type="protein sequence ID" value="PLX18667.1"/>
    <property type="molecule type" value="Genomic_DNA"/>
</dbReference>
<dbReference type="InterPro" id="IPR007391">
    <property type="entry name" value="Vancomycin_resist_VanW"/>
</dbReference>
<sequence length="428" mass="49038">MRRVFFLLILVLVIVFSITVYLSSYKVRIMDERLELSSSESIFSRLEMLAKIYPDKIVNLVDEKSQMTWSYKWKDLVGLEIKVDKTYQNLNTLYIKIASLFGKYTNIPIVFAYSSELLNTRLKNISRDMDFEPVDAYIKQDGDFKKVIPHKNGLSLKITSSLDIIKKNIGKNNNLITLDVEETIPEKDTKTLLKEHNIMEIISKFTTEYNPDNLNRVVNLKLASSKLDHIIIRPGQTLSFNKFVGNRTLAAGFLKAPVILRGKLVDGIAGGICQVTSTLYNALLLADIKIEKRYPHSIYDPTWAYTLPGFDAAVAYPYKDFVFTNNKPFNIMLEFEFNDNLITCIVMGKDKLPYEIKLVTGKVEKIPFAVKTLYSDKLNKGEEKIVQHGVNGYKAESLMIRLKESGEEKCLLSKDKYLEYDKIIKIGK</sequence>
<organism evidence="3 4">
    <name type="scientific">Muiribacterium halophilum</name>
    <dbReference type="NCBI Taxonomy" id="2053465"/>
    <lineage>
        <taxon>Bacteria</taxon>
        <taxon>Candidatus Muiribacteriota</taxon>
        <taxon>Candidatus Muiribacteriia</taxon>
        <taxon>Candidatus Muiribacteriales</taxon>
        <taxon>Candidatus Muiribacteriaceae</taxon>
        <taxon>Candidatus Muiribacterium</taxon>
    </lineage>
</organism>
<dbReference type="InterPro" id="IPR022029">
    <property type="entry name" value="YoaR-like_PG-bd"/>
</dbReference>
<protein>
    <recommendedName>
        <fullName evidence="2">G5 domain-containing protein</fullName>
    </recommendedName>
</protein>
<dbReference type="Pfam" id="PF07501">
    <property type="entry name" value="G5"/>
    <property type="match status" value="1"/>
</dbReference>
<comment type="caution">
    <text evidence="3">The sequence shown here is derived from an EMBL/GenBank/DDBJ whole genome shotgun (WGS) entry which is preliminary data.</text>
</comment>
<evidence type="ECO:0000259" key="2">
    <source>
        <dbReference type="PROSITE" id="PS51109"/>
    </source>
</evidence>
<dbReference type="Pfam" id="PF12229">
    <property type="entry name" value="PG_binding_4"/>
    <property type="match status" value="1"/>
</dbReference>